<gene>
    <name evidence="1" type="ORF">LTRI10_LOCUS19354</name>
</gene>
<dbReference type="EMBL" id="OZ034816">
    <property type="protein sequence ID" value="CAL1377725.1"/>
    <property type="molecule type" value="Genomic_DNA"/>
</dbReference>
<dbReference type="AlphaFoldDB" id="A0AAV2DWI9"/>
<evidence type="ECO:0000313" key="1">
    <source>
        <dbReference type="EMBL" id="CAL1377725.1"/>
    </source>
</evidence>
<evidence type="ECO:0000313" key="2">
    <source>
        <dbReference type="Proteomes" id="UP001497516"/>
    </source>
</evidence>
<proteinExistence type="predicted"/>
<sequence>MPKIPTSLEKPPELELKPLPPHLEYAFLMDDGKLLVIINSNLTPEKNTELIEVLRRHEKAIAWKITNIPGIIPTFCSHKILLEEGSNPVRQPQRRVNPNLEEVVKAEVIKLLDVDII</sequence>
<dbReference type="Gene3D" id="3.10.10.10">
    <property type="entry name" value="HIV Type 1 Reverse Transcriptase, subunit A, domain 1"/>
    <property type="match status" value="1"/>
</dbReference>
<name>A0AAV2DWI9_9ROSI</name>
<reference evidence="1 2" key="1">
    <citation type="submission" date="2024-04" db="EMBL/GenBank/DDBJ databases">
        <authorList>
            <person name="Fracassetti M."/>
        </authorList>
    </citation>
    <scope>NUCLEOTIDE SEQUENCE [LARGE SCALE GENOMIC DNA]</scope>
</reference>
<protein>
    <recommendedName>
        <fullName evidence="3">Reverse transcriptase domain-containing protein</fullName>
    </recommendedName>
</protein>
<dbReference type="Proteomes" id="UP001497516">
    <property type="component" value="Chromosome 3"/>
</dbReference>
<accession>A0AAV2DWI9</accession>
<organism evidence="1 2">
    <name type="scientific">Linum trigynum</name>
    <dbReference type="NCBI Taxonomy" id="586398"/>
    <lineage>
        <taxon>Eukaryota</taxon>
        <taxon>Viridiplantae</taxon>
        <taxon>Streptophyta</taxon>
        <taxon>Embryophyta</taxon>
        <taxon>Tracheophyta</taxon>
        <taxon>Spermatophyta</taxon>
        <taxon>Magnoliopsida</taxon>
        <taxon>eudicotyledons</taxon>
        <taxon>Gunneridae</taxon>
        <taxon>Pentapetalae</taxon>
        <taxon>rosids</taxon>
        <taxon>fabids</taxon>
        <taxon>Malpighiales</taxon>
        <taxon>Linaceae</taxon>
        <taxon>Linum</taxon>
    </lineage>
</organism>
<evidence type="ECO:0008006" key="3">
    <source>
        <dbReference type="Google" id="ProtNLM"/>
    </source>
</evidence>
<keyword evidence="2" id="KW-1185">Reference proteome</keyword>